<dbReference type="CDD" id="cd22160">
    <property type="entry name" value="F-box_AtFBL13-like"/>
    <property type="match status" value="1"/>
</dbReference>
<dbReference type="AlphaFoldDB" id="A0A2P5D137"/>
<dbReference type="InterPro" id="IPR036047">
    <property type="entry name" value="F-box-like_dom_sf"/>
</dbReference>
<evidence type="ECO:0000313" key="3">
    <source>
        <dbReference type="Proteomes" id="UP000237000"/>
    </source>
</evidence>
<dbReference type="Gene3D" id="3.80.10.10">
    <property type="entry name" value="Ribonuclease Inhibitor"/>
    <property type="match status" value="1"/>
</dbReference>
<dbReference type="EMBL" id="JXTC01000308">
    <property type="protein sequence ID" value="PON66945.1"/>
    <property type="molecule type" value="Genomic_DNA"/>
</dbReference>
<dbReference type="InterPro" id="IPR053781">
    <property type="entry name" value="F-box_AtFBL13-like"/>
</dbReference>
<dbReference type="SMART" id="SM00256">
    <property type="entry name" value="FBOX"/>
    <property type="match status" value="1"/>
</dbReference>
<keyword evidence="3" id="KW-1185">Reference proteome</keyword>
<sequence>MSGPEREGKKFPPKNMSQISLPEMNKINEDLGSRNVIHRSKKRRKISNVVMVKNDNTPPPLDLISRLPDDVLCSIISRLSMRDAVSTSILSKRWRHLWRMSLENLDFDEDCNKFEGLDDNAFVNNVNKILAQLHCGTTIQSFQLQRRLRPPQKYGREIYKWIQIVADKKIQKLDINLSETYPELEDDIRKKLYQFPYWLFSNQDKGSKLKHLTLRSYTFNLPPKCSHFSSLTFLTLKCVPLTQANLMNILSNCLSLQWLSLVVCYCSRRLKFTSRLCSSLKLKHLNIEECKKLEMVDIRDLENLISFEFYGHMSIELLCNARAPVTRVYYERHYPLDNEFLYANHDLQLARDFPQLETLLYTSPRMRANHMPTSLPMFANLNHLALILYTLSSEKTYSLLEPMVAFLKASPLLHKLELHGNRREVELVEYLVKRTASLGKIQLDRKCLAYEGDGSPIERNRPIAVGRGSPWTLVVSSIKLHSWATANLWLKVGFAYSKVYLF</sequence>
<dbReference type="Gene3D" id="1.20.1280.50">
    <property type="match status" value="1"/>
</dbReference>
<dbReference type="InterPro" id="IPR032675">
    <property type="entry name" value="LRR_dom_sf"/>
</dbReference>
<dbReference type="PANTHER" id="PTHR34145">
    <property type="entry name" value="OS02G0105600 PROTEIN"/>
    <property type="match status" value="1"/>
</dbReference>
<dbReference type="InterPro" id="IPR001810">
    <property type="entry name" value="F-box_dom"/>
</dbReference>
<dbReference type="SUPFAM" id="SSF81383">
    <property type="entry name" value="F-box domain"/>
    <property type="match status" value="1"/>
</dbReference>
<protein>
    <submittedName>
        <fullName evidence="2">F-box domain containing protein</fullName>
    </submittedName>
</protein>
<dbReference type="Proteomes" id="UP000237000">
    <property type="component" value="Unassembled WGS sequence"/>
</dbReference>
<accession>A0A2P5D137</accession>
<dbReference type="Pfam" id="PF23622">
    <property type="entry name" value="LRR_At1g61320_AtMIF1"/>
    <property type="match status" value="1"/>
</dbReference>
<evidence type="ECO:0000259" key="1">
    <source>
        <dbReference type="PROSITE" id="PS50181"/>
    </source>
</evidence>
<comment type="caution">
    <text evidence="2">The sequence shown here is derived from an EMBL/GenBank/DDBJ whole genome shotgun (WGS) entry which is preliminary data.</text>
</comment>
<proteinExistence type="predicted"/>
<evidence type="ECO:0000313" key="2">
    <source>
        <dbReference type="EMBL" id="PON66945.1"/>
    </source>
</evidence>
<dbReference type="PROSITE" id="PS50181">
    <property type="entry name" value="FBOX"/>
    <property type="match status" value="1"/>
</dbReference>
<dbReference type="InterPro" id="IPR055357">
    <property type="entry name" value="LRR_At1g61320_AtMIF1"/>
</dbReference>
<reference evidence="3" key="1">
    <citation type="submission" date="2016-06" db="EMBL/GenBank/DDBJ databases">
        <title>Parallel loss of symbiosis genes in relatives of nitrogen-fixing non-legume Parasponia.</title>
        <authorList>
            <person name="Van Velzen R."/>
            <person name="Holmer R."/>
            <person name="Bu F."/>
            <person name="Rutten L."/>
            <person name="Van Zeijl A."/>
            <person name="Liu W."/>
            <person name="Santuari L."/>
            <person name="Cao Q."/>
            <person name="Sharma T."/>
            <person name="Shen D."/>
            <person name="Roswanjaya Y."/>
            <person name="Wardhani T."/>
            <person name="Kalhor M.S."/>
            <person name="Jansen J."/>
            <person name="Van den Hoogen J."/>
            <person name="Gungor B."/>
            <person name="Hartog M."/>
            <person name="Hontelez J."/>
            <person name="Verver J."/>
            <person name="Yang W.-C."/>
            <person name="Schijlen E."/>
            <person name="Repin R."/>
            <person name="Schilthuizen M."/>
            <person name="Schranz E."/>
            <person name="Heidstra R."/>
            <person name="Miyata K."/>
            <person name="Fedorova E."/>
            <person name="Kohlen W."/>
            <person name="Bisseling T."/>
            <person name="Smit S."/>
            <person name="Geurts R."/>
        </authorList>
    </citation>
    <scope>NUCLEOTIDE SEQUENCE [LARGE SCALE GENOMIC DNA]</scope>
    <source>
        <strain evidence="3">cv. RG33-2</strain>
    </source>
</reference>
<dbReference type="SUPFAM" id="SSF52047">
    <property type="entry name" value="RNI-like"/>
    <property type="match status" value="1"/>
</dbReference>
<dbReference type="Pfam" id="PF00646">
    <property type="entry name" value="F-box"/>
    <property type="match status" value="1"/>
</dbReference>
<dbReference type="PANTHER" id="PTHR34145:SF75">
    <property type="entry name" value="FBD DOMAIN-CONTAINING PROTEIN"/>
    <property type="match status" value="1"/>
</dbReference>
<gene>
    <name evidence="2" type="ORF">TorRG33x02_266310</name>
</gene>
<dbReference type="OrthoDB" id="1696527at2759"/>
<dbReference type="InParanoid" id="A0A2P5D137"/>
<feature type="domain" description="F-box" evidence="1">
    <location>
        <begin position="61"/>
        <end position="97"/>
    </location>
</feature>
<name>A0A2P5D137_TREOI</name>
<dbReference type="STRING" id="63057.A0A2P5D137"/>
<organism evidence="2 3">
    <name type="scientific">Trema orientale</name>
    <name type="common">Charcoal tree</name>
    <name type="synonym">Celtis orientalis</name>
    <dbReference type="NCBI Taxonomy" id="63057"/>
    <lineage>
        <taxon>Eukaryota</taxon>
        <taxon>Viridiplantae</taxon>
        <taxon>Streptophyta</taxon>
        <taxon>Embryophyta</taxon>
        <taxon>Tracheophyta</taxon>
        <taxon>Spermatophyta</taxon>
        <taxon>Magnoliopsida</taxon>
        <taxon>eudicotyledons</taxon>
        <taxon>Gunneridae</taxon>
        <taxon>Pentapetalae</taxon>
        <taxon>rosids</taxon>
        <taxon>fabids</taxon>
        <taxon>Rosales</taxon>
        <taxon>Cannabaceae</taxon>
        <taxon>Trema</taxon>
    </lineage>
</organism>
<dbReference type="InterPro" id="IPR053772">
    <property type="entry name" value="At1g61320/At1g61330-like"/>
</dbReference>